<sequence length="160" mass="17661">MLLGVKHELEDGFSWTLVQRTEVGFDISLNGIPQKVECNSKLAVALSIMDECFLPIVDQRSGINLIHNVLYNCGLNYSGFFTAILERGEEIISAASIRILHGDLNLVVLTAPQHSTLGKFKVSSMIGFELMTMCHLLRPHFLALALTNWATLASFILAIS</sequence>
<gene>
    <name evidence="2" type="primary">IDM1_14</name>
    <name evidence="2" type="ORF">CK203_072013</name>
</gene>
<dbReference type="Pfam" id="PF23209">
    <property type="entry name" value="IDM1_C"/>
    <property type="match status" value="1"/>
</dbReference>
<dbReference type="PANTHER" id="PTHR46508">
    <property type="entry name" value="PHD FINGER FAMILY PROTEIN"/>
    <property type="match status" value="1"/>
</dbReference>
<dbReference type="EMBL" id="QGNW01001125">
    <property type="protein sequence ID" value="RVW54684.1"/>
    <property type="molecule type" value="Genomic_DNA"/>
</dbReference>
<dbReference type="PANTHER" id="PTHR46508:SF24">
    <property type="entry name" value="PHD-TYPE DOMAIN-CONTAINING PROTEIN"/>
    <property type="match status" value="1"/>
</dbReference>
<dbReference type="InterPro" id="IPR056511">
    <property type="entry name" value="IDM1_C"/>
</dbReference>
<reference evidence="2 3" key="1">
    <citation type="journal article" date="2018" name="PLoS Genet.">
        <title>Population sequencing reveals clonal diversity and ancestral inbreeding in the grapevine cultivar Chardonnay.</title>
        <authorList>
            <person name="Roach M.J."/>
            <person name="Johnson D.L."/>
            <person name="Bohlmann J."/>
            <person name="van Vuuren H.J."/>
            <person name="Jones S.J."/>
            <person name="Pretorius I.S."/>
            <person name="Schmidt S.A."/>
            <person name="Borneman A.R."/>
        </authorList>
    </citation>
    <scope>NUCLEOTIDE SEQUENCE [LARGE SCALE GENOMIC DNA]</scope>
    <source>
        <strain evidence="3">cv. Chardonnay</strain>
        <tissue evidence="2">Leaf</tissue>
    </source>
</reference>
<accession>A0A438F3T7</accession>
<dbReference type="Proteomes" id="UP000288805">
    <property type="component" value="Unassembled WGS sequence"/>
</dbReference>
<organism evidence="2 3">
    <name type="scientific">Vitis vinifera</name>
    <name type="common">Grape</name>
    <dbReference type="NCBI Taxonomy" id="29760"/>
    <lineage>
        <taxon>Eukaryota</taxon>
        <taxon>Viridiplantae</taxon>
        <taxon>Streptophyta</taxon>
        <taxon>Embryophyta</taxon>
        <taxon>Tracheophyta</taxon>
        <taxon>Spermatophyta</taxon>
        <taxon>Magnoliopsida</taxon>
        <taxon>eudicotyledons</taxon>
        <taxon>Gunneridae</taxon>
        <taxon>Pentapetalae</taxon>
        <taxon>rosids</taxon>
        <taxon>Vitales</taxon>
        <taxon>Vitaceae</taxon>
        <taxon>Viteae</taxon>
        <taxon>Vitis</taxon>
    </lineage>
</organism>
<proteinExistence type="predicted"/>
<name>A0A438F3T7_VITVI</name>
<protein>
    <submittedName>
        <fullName evidence="2">Increased DNA methylation 1</fullName>
    </submittedName>
</protein>
<evidence type="ECO:0000313" key="2">
    <source>
        <dbReference type="EMBL" id="RVW54684.1"/>
    </source>
</evidence>
<dbReference type="AlphaFoldDB" id="A0A438F3T7"/>
<feature type="domain" description="Increased DNA methylation 1 C-terminal" evidence="1">
    <location>
        <begin position="53"/>
        <end position="109"/>
    </location>
</feature>
<evidence type="ECO:0000313" key="3">
    <source>
        <dbReference type="Proteomes" id="UP000288805"/>
    </source>
</evidence>
<evidence type="ECO:0000259" key="1">
    <source>
        <dbReference type="Pfam" id="PF23209"/>
    </source>
</evidence>
<comment type="caution">
    <text evidence="2">The sequence shown here is derived from an EMBL/GenBank/DDBJ whole genome shotgun (WGS) entry which is preliminary data.</text>
</comment>